<accession>A0ABW1PKV4</accession>
<keyword evidence="2" id="KW-1185">Reference proteome</keyword>
<evidence type="ECO:0000313" key="1">
    <source>
        <dbReference type="EMBL" id="MFC6095703.1"/>
    </source>
</evidence>
<proteinExistence type="predicted"/>
<sequence length="151" mass="17113">MFSLVTITVKSQDVADDRYTIFNNLLNYTPKNFSIDEVSKPKGDFLGFKMNSISQLKMVYEFQRELNLGEEEIKWLDLQIDQMALAFYLEGNPILIKATGGYDGCGGEKVSKELLNNVDVTVLNFCFTCSGAGKLVNFISIFNNRTKRLLK</sequence>
<dbReference type="RefSeq" id="WP_379790361.1">
    <property type="nucleotide sequence ID" value="NZ_JBHSQB010000004.1"/>
</dbReference>
<name>A0ABW1PKV4_9FLAO</name>
<reference evidence="2" key="1">
    <citation type="journal article" date="2019" name="Int. J. Syst. Evol. Microbiol.">
        <title>The Global Catalogue of Microorganisms (GCM) 10K type strain sequencing project: providing services to taxonomists for standard genome sequencing and annotation.</title>
        <authorList>
            <consortium name="The Broad Institute Genomics Platform"/>
            <consortium name="The Broad Institute Genome Sequencing Center for Infectious Disease"/>
            <person name="Wu L."/>
            <person name="Ma J."/>
        </authorList>
    </citation>
    <scope>NUCLEOTIDE SEQUENCE [LARGE SCALE GENOMIC DNA]</scope>
    <source>
        <strain evidence="2">CCUG 49679</strain>
    </source>
</reference>
<protein>
    <submittedName>
        <fullName evidence="1">Uncharacterized protein</fullName>
    </submittedName>
</protein>
<dbReference type="EMBL" id="JBHSQB010000004">
    <property type="protein sequence ID" value="MFC6095703.1"/>
    <property type="molecule type" value="Genomic_DNA"/>
</dbReference>
<organism evidence="1 2">
    <name type="scientific">Flavobacterium qiangtangense</name>
    <dbReference type="NCBI Taxonomy" id="1442595"/>
    <lineage>
        <taxon>Bacteria</taxon>
        <taxon>Pseudomonadati</taxon>
        <taxon>Bacteroidota</taxon>
        <taxon>Flavobacteriia</taxon>
        <taxon>Flavobacteriales</taxon>
        <taxon>Flavobacteriaceae</taxon>
        <taxon>Flavobacterium</taxon>
    </lineage>
</organism>
<evidence type="ECO:0000313" key="2">
    <source>
        <dbReference type="Proteomes" id="UP001596287"/>
    </source>
</evidence>
<gene>
    <name evidence="1" type="ORF">ACFPVY_03515</name>
</gene>
<dbReference type="Proteomes" id="UP001596287">
    <property type="component" value="Unassembled WGS sequence"/>
</dbReference>
<comment type="caution">
    <text evidence="1">The sequence shown here is derived from an EMBL/GenBank/DDBJ whole genome shotgun (WGS) entry which is preliminary data.</text>
</comment>